<feature type="non-terminal residue" evidence="1">
    <location>
        <position position="250"/>
    </location>
</feature>
<gene>
    <name evidence="1" type="ORF">RCOM_2006490</name>
</gene>
<protein>
    <submittedName>
        <fullName evidence="1">Uncharacterized protein</fullName>
    </submittedName>
</protein>
<proteinExistence type="predicted"/>
<accession>B9TNP1</accession>
<dbReference type="PANTHER" id="PTHR37842:SF2">
    <property type="entry name" value="GYLCOSYL HYDROLASE 115 C-TERMINAL DOMAIN-CONTAINING PROTEIN"/>
    <property type="match status" value="1"/>
</dbReference>
<dbReference type="Proteomes" id="UP000008311">
    <property type="component" value="Unassembled WGS sequence"/>
</dbReference>
<dbReference type="EMBL" id="EQ993137">
    <property type="protein sequence ID" value="EEF22523.1"/>
    <property type="molecule type" value="Genomic_DNA"/>
</dbReference>
<dbReference type="InParanoid" id="B9TNP1"/>
<keyword evidence="2" id="KW-1185">Reference proteome</keyword>
<dbReference type="Gene3D" id="1.20.58.2150">
    <property type="match status" value="1"/>
</dbReference>
<evidence type="ECO:0000313" key="2">
    <source>
        <dbReference type="Proteomes" id="UP000008311"/>
    </source>
</evidence>
<dbReference type="AlphaFoldDB" id="B9TNP1"/>
<evidence type="ECO:0000313" key="1">
    <source>
        <dbReference type="EMBL" id="EEF22523.1"/>
    </source>
</evidence>
<name>B9TNP1_RICCO</name>
<dbReference type="STRING" id="3988.B9TNP1"/>
<sequence>MAFDARLLEQDPQRHLDAWMGEQFGPALAPALGQVMRDYYDLAWERRPEFMGFGQTEPVTPNQRTAYMASGGEEGMRRLLQYNALAARAEELARQVAPALRNAYFELVLYPVRGAANLNTRILGLDLAAENARQGRPAADHLVALAKQAHRDLVADTAAYNGMDGGKWNKMMDLAPRRLPVFAEPLWPSYGPARRSRCSLAYPAPYSAFGGKLAFHQGVAEARTVTLSGPAGQTVAWRLRGEAHGLRIQP</sequence>
<organism evidence="1 2">
    <name type="scientific">Ricinus communis</name>
    <name type="common">Castor bean</name>
    <dbReference type="NCBI Taxonomy" id="3988"/>
    <lineage>
        <taxon>Eukaryota</taxon>
        <taxon>Viridiplantae</taxon>
        <taxon>Streptophyta</taxon>
        <taxon>Embryophyta</taxon>
        <taxon>Tracheophyta</taxon>
        <taxon>Spermatophyta</taxon>
        <taxon>Magnoliopsida</taxon>
        <taxon>eudicotyledons</taxon>
        <taxon>Gunneridae</taxon>
        <taxon>Pentapetalae</taxon>
        <taxon>rosids</taxon>
        <taxon>fabids</taxon>
        <taxon>Malpighiales</taxon>
        <taxon>Euphorbiaceae</taxon>
        <taxon>Acalyphoideae</taxon>
        <taxon>Acalypheae</taxon>
        <taxon>Ricinus</taxon>
    </lineage>
</organism>
<reference evidence="2" key="1">
    <citation type="journal article" date="2010" name="Nat. Biotechnol.">
        <title>Draft genome sequence of the oilseed species Ricinus communis.</title>
        <authorList>
            <person name="Chan A.P."/>
            <person name="Crabtree J."/>
            <person name="Zhao Q."/>
            <person name="Lorenzi H."/>
            <person name="Orvis J."/>
            <person name="Puiu D."/>
            <person name="Melake-Berhan A."/>
            <person name="Jones K.M."/>
            <person name="Redman J."/>
            <person name="Chen G."/>
            <person name="Cahoon E.B."/>
            <person name="Gedil M."/>
            <person name="Stanke M."/>
            <person name="Haas B.J."/>
            <person name="Wortman J.R."/>
            <person name="Fraser-Liggett C.M."/>
            <person name="Ravel J."/>
            <person name="Rabinowicz P.D."/>
        </authorList>
    </citation>
    <scope>NUCLEOTIDE SEQUENCE [LARGE SCALE GENOMIC DNA]</scope>
    <source>
        <strain evidence="2">cv. Hale</strain>
    </source>
</reference>
<dbReference type="PANTHER" id="PTHR37842">
    <property type="match status" value="1"/>
</dbReference>